<dbReference type="Pfam" id="PF00441">
    <property type="entry name" value="Acyl-CoA_dh_1"/>
    <property type="match status" value="1"/>
</dbReference>
<dbReference type="InterPro" id="IPR046373">
    <property type="entry name" value="Acyl-CoA_Oxase/DH_mid-dom_sf"/>
</dbReference>
<dbReference type="Proteomes" id="UP001499986">
    <property type="component" value="Unassembled WGS sequence"/>
</dbReference>
<dbReference type="InterPro" id="IPR009100">
    <property type="entry name" value="AcylCoA_DH/oxidase_NM_dom_sf"/>
</dbReference>
<dbReference type="Gene3D" id="1.20.140.10">
    <property type="entry name" value="Butyryl-CoA Dehydrogenase, subunit A, domain 3"/>
    <property type="match status" value="1"/>
</dbReference>
<dbReference type="Gene3D" id="2.40.110.10">
    <property type="entry name" value="Butyryl-CoA Dehydrogenase, subunit A, domain 2"/>
    <property type="match status" value="1"/>
</dbReference>
<dbReference type="InterPro" id="IPR006091">
    <property type="entry name" value="Acyl-CoA_Oxase/DH_mid-dom"/>
</dbReference>
<comment type="caution">
    <text evidence="10">The sequence shown here is derived from an EMBL/GenBank/DDBJ whole genome shotgun (WGS) entry which is preliminary data.</text>
</comment>
<evidence type="ECO:0000256" key="5">
    <source>
        <dbReference type="ARBA" id="ARBA00023002"/>
    </source>
</evidence>
<evidence type="ECO:0000256" key="1">
    <source>
        <dbReference type="ARBA" id="ARBA00001974"/>
    </source>
</evidence>
<dbReference type="EMBL" id="BAAASE010000001">
    <property type="protein sequence ID" value="GAA2380716.1"/>
    <property type="molecule type" value="Genomic_DNA"/>
</dbReference>
<dbReference type="Pfam" id="PF02771">
    <property type="entry name" value="Acyl-CoA_dh_N"/>
    <property type="match status" value="1"/>
</dbReference>
<dbReference type="SUPFAM" id="SSF47203">
    <property type="entry name" value="Acyl-CoA dehydrogenase C-terminal domain-like"/>
    <property type="match status" value="1"/>
</dbReference>
<dbReference type="InterPro" id="IPR013786">
    <property type="entry name" value="AcylCoA_DH/ox_N"/>
</dbReference>
<feature type="domain" description="Acyl-CoA dehydrogenase/oxidase C-terminal" evidence="7">
    <location>
        <begin position="230"/>
        <end position="375"/>
    </location>
</feature>
<protein>
    <submittedName>
        <fullName evidence="10">Acyl-CoA dehydrogenase family protein</fullName>
    </submittedName>
</protein>
<evidence type="ECO:0000256" key="6">
    <source>
        <dbReference type="RuleBase" id="RU362125"/>
    </source>
</evidence>
<dbReference type="InterPro" id="IPR037069">
    <property type="entry name" value="AcylCoA_DH/ox_N_sf"/>
</dbReference>
<feature type="domain" description="Acyl-CoA dehydrogenase/oxidase N-terminal" evidence="9">
    <location>
        <begin position="6"/>
        <end position="121"/>
    </location>
</feature>
<dbReference type="InterPro" id="IPR052161">
    <property type="entry name" value="Mycobact_Acyl-CoA_DH"/>
</dbReference>
<comment type="similarity">
    <text evidence="2 6">Belongs to the acyl-CoA dehydrogenase family.</text>
</comment>
<evidence type="ECO:0000259" key="8">
    <source>
        <dbReference type="Pfam" id="PF02770"/>
    </source>
</evidence>
<dbReference type="InterPro" id="IPR036250">
    <property type="entry name" value="AcylCo_DH-like_C"/>
</dbReference>
<evidence type="ECO:0000313" key="11">
    <source>
        <dbReference type="Proteomes" id="UP001499986"/>
    </source>
</evidence>
<evidence type="ECO:0000259" key="7">
    <source>
        <dbReference type="Pfam" id="PF00441"/>
    </source>
</evidence>
<name>A0ABN3HHT9_9ACTN</name>
<dbReference type="PANTHER" id="PTHR43292">
    <property type="entry name" value="ACYL-COA DEHYDROGENASE"/>
    <property type="match status" value="1"/>
</dbReference>
<organism evidence="10 11">
    <name type="scientific">Streptomyces coeruleofuscus</name>
    <dbReference type="NCBI Taxonomy" id="66879"/>
    <lineage>
        <taxon>Bacteria</taxon>
        <taxon>Bacillati</taxon>
        <taxon>Actinomycetota</taxon>
        <taxon>Actinomycetes</taxon>
        <taxon>Kitasatosporales</taxon>
        <taxon>Streptomycetaceae</taxon>
        <taxon>Streptomyces</taxon>
    </lineage>
</organism>
<keyword evidence="4 6" id="KW-0274">FAD</keyword>
<dbReference type="Pfam" id="PF02770">
    <property type="entry name" value="Acyl-CoA_dh_M"/>
    <property type="match status" value="1"/>
</dbReference>
<feature type="domain" description="Acyl-CoA oxidase/dehydrogenase middle" evidence="8">
    <location>
        <begin position="126"/>
        <end position="218"/>
    </location>
</feature>
<keyword evidence="11" id="KW-1185">Reference proteome</keyword>
<evidence type="ECO:0000256" key="4">
    <source>
        <dbReference type="ARBA" id="ARBA00022827"/>
    </source>
</evidence>
<keyword evidence="5 6" id="KW-0560">Oxidoreductase</keyword>
<dbReference type="SUPFAM" id="SSF56645">
    <property type="entry name" value="Acyl-CoA dehydrogenase NM domain-like"/>
    <property type="match status" value="1"/>
</dbReference>
<dbReference type="RefSeq" id="WP_086850409.1">
    <property type="nucleotide sequence ID" value="NZ_BAAASE010000001.1"/>
</dbReference>
<evidence type="ECO:0000256" key="3">
    <source>
        <dbReference type="ARBA" id="ARBA00022630"/>
    </source>
</evidence>
<reference evidence="10 11" key="1">
    <citation type="journal article" date="2019" name="Int. J. Syst. Evol. Microbiol.">
        <title>The Global Catalogue of Microorganisms (GCM) 10K type strain sequencing project: providing services to taxonomists for standard genome sequencing and annotation.</title>
        <authorList>
            <consortium name="The Broad Institute Genomics Platform"/>
            <consortium name="The Broad Institute Genome Sequencing Center for Infectious Disease"/>
            <person name="Wu L."/>
            <person name="Ma J."/>
        </authorList>
    </citation>
    <scope>NUCLEOTIDE SEQUENCE [LARGE SCALE GENOMIC DNA]</scope>
    <source>
        <strain evidence="10 11">JCM 4358</strain>
    </source>
</reference>
<keyword evidence="3 6" id="KW-0285">Flavoprotein</keyword>
<evidence type="ECO:0000259" key="9">
    <source>
        <dbReference type="Pfam" id="PF02771"/>
    </source>
</evidence>
<gene>
    <name evidence="10" type="ORF">GCM10010255_02590</name>
</gene>
<comment type="cofactor">
    <cofactor evidence="1 6">
        <name>FAD</name>
        <dbReference type="ChEBI" id="CHEBI:57692"/>
    </cofactor>
</comment>
<evidence type="ECO:0000256" key="2">
    <source>
        <dbReference type="ARBA" id="ARBA00009347"/>
    </source>
</evidence>
<proteinExistence type="inferred from homology"/>
<dbReference type="Gene3D" id="1.10.540.10">
    <property type="entry name" value="Acyl-CoA dehydrogenase/oxidase, N-terminal domain"/>
    <property type="match status" value="1"/>
</dbReference>
<dbReference type="InterPro" id="IPR009075">
    <property type="entry name" value="AcylCo_DH/oxidase_C"/>
</dbReference>
<accession>A0ABN3HHT9</accession>
<sequence>MDFLFSPEHMAFRDHLRELLAGEAMRRALREGSRDHPDDPDPRPAYRLLGRRGWLAPDWPPELGGAGLDAATASILTEELAAHGIPDSAHVNSVRNAGRCLLLCGDERQRTRLLPPMARGEVLAAVLYSEPDAGSDLASLTTTARPRDDGWELHGTKVHSVKTAHCDLAIVAARTSRHPQPLLGITLFAVGLRSPGVTVRPVAGVNHEPFHEVILDAVRVGPDDAVGRVDEGWLVITEGLAVERVGMDYSARVRAHLEWLRRRAARGGQDAALAGRLRRLSTAAEAGRLLAWSMAGRLQDGDLDPAEAAQSKWFNSELMREVWRLGRELSSPYDLLTVDDPGAPPDPSALLLDREAPGLSLSAGTAEMMLLVIAGELGLEAGDAD</sequence>
<dbReference type="PANTHER" id="PTHR43292:SF3">
    <property type="entry name" value="ACYL-COA DEHYDROGENASE FADE29"/>
    <property type="match status" value="1"/>
</dbReference>
<evidence type="ECO:0000313" key="10">
    <source>
        <dbReference type="EMBL" id="GAA2380716.1"/>
    </source>
</evidence>